<dbReference type="InterPro" id="IPR012337">
    <property type="entry name" value="RNaseH-like_sf"/>
</dbReference>
<dbReference type="Proteomes" id="UP000631114">
    <property type="component" value="Unassembled WGS sequence"/>
</dbReference>
<dbReference type="PANTHER" id="PTHR22891">
    <property type="entry name" value="EUKARYOTIC TRANSLATION INITIATION FACTOR 2C"/>
    <property type="match status" value="1"/>
</dbReference>
<protein>
    <recommendedName>
        <fullName evidence="1">Piwi domain-containing protein</fullName>
    </recommendedName>
</protein>
<dbReference type="OrthoDB" id="1688193at2759"/>
<organism evidence="2 3">
    <name type="scientific">Coptis chinensis</name>
    <dbReference type="NCBI Taxonomy" id="261450"/>
    <lineage>
        <taxon>Eukaryota</taxon>
        <taxon>Viridiplantae</taxon>
        <taxon>Streptophyta</taxon>
        <taxon>Embryophyta</taxon>
        <taxon>Tracheophyta</taxon>
        <taxon>Spermatophyta</taxon>
        <taxon>Magnoliopsida</taxon>
        <taxon>Ranunculales</taxon>
        <taxon>Ranunculaceae</taxon>
        <taxon>Coptidoideae</taxon>
        <taxon>Coptis</taxon>
    </lineage>
</organism>
<dbReference type="GO" id="GO:0003676">
    <property type="term" value="F:nucleic acid binding"/>
    <property type="evidence" value="ECO:0007669"/>
    <property type="project" value="InterPro"/>
</dbReference>
<dbReference type="Gene3D" id="3.40.50.2300">
    <property type="match status" value="1"/>
</dbReference>
<dbReference type="Pfam" id="PF02171">
    <property type="entry name" value="Piwi"/>
    <property type="match status" value="1"/>
</dbReference>
<gene>
    <name evidence="2" type="ORF">IFM89_027438</name>
</gene>
<accession>A0A835MG40</accession>
<keyword evidence="3" id="KW-1185">Reference proteome</keyword>
<proteinExistence type="predicted"/>
<evidence type="ECO:0000313" key="3">
    <source>
        <dbReference type="Proteomes" id="UP000631114"/>
    </source>
</evidence>
<dbReference type="Gene3D" id="3.30.420.10">
    <property type="entry name" value="Ribonuclease H-like superfamily/Ribonuclease H"/>
    <property type="match status" value="1"/>
</dbReference>
<name>A0A835MG40_9MAGN</name>
<feature type="domain" description="Piwi" evidence="1">
    <location>
        <begin position="45"/>
        <end position="149"/>
    </location>
</feature>
<dbReference type="InterPro" id="IPR036397">
    <property type="entry name" value="RNaseH_sf"/>
</dbReference>
<evidence type="ECO:0000313" key="2">
    <source>
        <dbReference type="EMBL" id="KAF9625839.1"/>
    </source>
</evidence>
<comment type="caution">
    <text evidence="2">The sequence shown here is derived from an EMBL/GenBank/DDBJ whole genome shotgun (WGS) entry which is preliminary data.</text>
</comment>
<dbReference type="SUPFAM" id="SSF53098">
    <property type="entry name" value="Ribonuclease H-like"/>
    <property type="match status" value="1"/>
</dbReference>
<dbReference type="InterPro" id="IPR003165">
    <property type="entry name" value="Piwi"/>
</dbReference>
<dbReference type="AlphaFoldDB" id="A0A835MG40"/>
<feature type="non-terminal residue" evidence="2">
    <location>
        <position position="1"/>
    </location>
</feature>
<dbReference type="PROSITE" id="PS50822">
    <property type="entry name" value="PIWI"/>
    <property type="match status" value="1"/>
</dbReference>
<sequence>SINPKPLLPLLFTRSADHIEKTLIQAHTQSVVKIASSCQQGHLQLLIIILPDCTGSYGKIKRICETELGIISQCCQPKQAMKCNKQYLENVALKINVKAGGRNTVLVDALSRRMPIVSEKPTIIFGADVTHPSPGEDSNPSIAAISHSFLPLLADVLPKSFHI</sequence>
<evidence type="ECO:0000259" key="1">
    <source>
        <dbReference type="PROSITE" id="PS50822"/>
    </source>
</evidence>
<dbReference type="EMBL" id="JADFTS010000001">
    <property type="protein sequence ID" value="KAF9625839.1"/>
    <property type="molecule type" value="Genomic_DNA"/>
</dbReference>
<reference evidence="2 3" key="1">
    <citation type="submission" date="2020-10" db="EMBL/GenBank/DDBJ databases">
        <title>The Coptis chinensis genome and diversification of protoberbering-type alkaloids.</title>
        <authorList>
            <person name="Wang B."/>
            <person name="Shu S."/>
            <person name="Song C."/>
            <person name="Liu Y."/>
        </authorList>
    </citation>
    <scope>NUCLEOTIDE SEQUENCE [LARGE SCALE GENOMIC DNA]</scope>
    <source>
        <strain evidence="2">HL-2020</strain>
        <tissue evidence="2">Leaf</tissue>
    </source>
</reference>